<accession>A0A0K8RFP8</accession>
<organism evidence="1">
    <name type="scientific">Ixodes ricinus</name>
    <name type="common">Common tick</name>
    <name type="synonym">Acarus ricinus</name>
    <dbReference type="NCBI Taxonomy" id="34613"/>
    <lineage>
        <taxon>Eukaryota</taxon>
        <taxon>Metazoa</taxon>
        <taxon>Ecdysozoa</taxon>
        <taxon>Arthropoda</taxon>
        <taxon>Chelicerata</taxon>
        <taxon>Arachnida</taxon>
        <taxon>Acari</taxon>
        <taxon>Parasitiformes</taxon>
        <taxon>Ixodida</taxon>
        <taxon>Ixodoidea</taxon>
        <taxon>Ixodidae</taxon>
        <taxon>Ixodinae</taxon>
        <taxon>Ixodes</taxon>
    </lineage>
</organism>
<evidence type="ECO:0000313" key="1">
    <source>
        <dbReference type="EMBL" id="JAA69314.1"/>
    </source>
</evidence>
<dbReference type="AlphaFoldDB" id="A0A0K8RFP8"/>
<name>A0A0K8RFP8_IXORI</name>
<sequence>MMYTWEVNASLPSSSKTVHTARGTLGDTKKARVPYPLAFPRDNMQKSNCSTCKRSILLRSHTCLTTGHGMALPLCQIGQERKLSSSLPSVH</sequence>
<protein>
    <submittedName>
        <fullName evidence="1">Uncharacterized protein</fullName>
    </submittedName>
</protein>
<dbReference type="EMBL" id="GADI01004494">
    <property type="protein sequence ID" value="JAA69314.1"/>
    <property type="molecule type" value="mRNA"/>
</dbReference>
<reference evidence="1" key="1">
    <citation type="submission" date="2012-12" db="EMBL/GenBank/DDBJ databases">
        <title>Identification and characterization of a phenylalanine ammonia-lyase gene family in Isatis indigotica Fort.</title>
        <authorList>
            <person name="Liu Q."/>
            <person name="Chen J."/>
            <person name="Zhou X."/>
            <person name="Di P."/>
            <person name="Xiao Y."/>
            <person name="Xuan H."/>
            <person name="Zhang L."/>
            <person name="Chen W."/>
        </authorList>
    </citation>
    <scope>NUCLEOTIDE SEQUENCE</scope>
    <source>
        <tissue evidence="1">Salivary gland</tissue>
    </source>
</reference>
<proteinExistence type="evidence at transcript level"/>